<dbReference type="InterPro" id="IPR001650">
    <property type="entry name" value="Helicase_C-like"/>
</dbReference>
<dbReference type="PANTHER" id="PTHR47959:SF13">
    <property type="entry name" value="ATP-DEPENDENT RNA HELICASE RHLE"/>
    <property type="match status" value="1"/>
</dbReference>
<dbReference type="GO" id="GO:0003724">
    <property type="term" value="F:RNA helicase activity"/>
    <property type="evidence" value="ECO:0007669"/>
    <property type="project" value="InterPro"/>
</dbReference>
<sequence>MSFTSLGLSPLLFDAINQSGYHTATPVQQAVIPLALNGQDVLASAETGTGKTAAFALPLLHHLLQQPIEALSPAARLRVLIMTPTRELAIQIEQNLVKYAQFTELSSLAVYGGASINPQRKALEQGVDVLVATPGRLFDIIGQHELDLSSVTHLVIDEADRMLDLGFVKDIEKVKRLIAKQHHTMMFSATFSDDVKSLAANMLNQPEYVHVETQTTAANVSQQVYKVDARRKAELLSELIGKHNWQQVMVFTSRKETAEHLYRELSLDGIKSAVFHGDKSQGARNRALEEFKAGQLRVLIATDLAARGLDIQALPRVINFELPEECEDYVHRVGRTGRAGLAGEAISLVSPQELELLAEIEQLIGRKLTIFTPKGYEEGAPLPARYRDVSPDKPKKVFKHKRGKPSQGEAKPTRKGKYAKTKK</sequence>
<dbReference type="Pfam" id="PF00270">
    <property type="entry name" value="DEAD"/>
    <property type="match status" value="1"/>
</dbReference>
<dbReference type="InterPro" id="IPR044742">
    <property type="entry name" value="DEAD/DEAH_RhlB"/>
</dbReference>
<dbReference type="SUPFAM" id="SSF52540">
    <property type="entry name" value="P-loop containing nucleoside triphosphate hydrolases"/>
    <property type="match status" value="2"/>
</dbReference>
<dbReference type="InterPro" id="IPR027417">
    <property type="entry name" value="P-loop_NTPase"/>
</dbReference>
<dbReference type="EMBL" id="JAKILJ010000021">
    <property type="protein sequence ID" value="MCL1105694.1"/>
    <property type="molecule type" value="Genomic_DNA"/>
</dbReference>
<feature type="compositionally biased region" description="Basic residues" evidence="8">
    <location>
        <begin position="413"/>
        <end position="423"/>
    </location>
</feature>
<dbReference type="InterPro" id="IPR014001">
    <property type="entry name" value="Helicase_ATP-bd"/>
</dbReference>
<dbReference type="GO" id="GO:0005524">
    <property type="term" value="F:ATP binding"/>
    <property type="evidence" value="ECO:0007669"/>
    <property type="project" value="UniProtKB-KW"/>
</dbReference>
<dbReference type="Gene3D" id="3.40.50.300">
    <property type="entry name" value="P-loop containing nucleotide triphosphate hydrolases"/>
    <property type="match status" value="2"/>
</dbReference>
<keyword evidence="1 7" id="KW-0547">Nucleotide-binding</keyword>
<evidence type="ECO:0000256" key="7">
    <source>
        <dbReference type="RuleBase" id="RU000492"/>
    </source>
</evidence>
<feature type="region of interest" description="Disordered" evidence="8">
    <location>
        <begin position="379"/>
        <end position="423"/>
    </location>
</feature>
<dbReference type="InterPro" id="IPR050079">
    <property type="entry name" value="DEAD_box_RNA_helicase"/>
</dbReference>
<comment type="caution">
    <text evidence="12">The sequence shown here is derived from an EMBL/GenBank/DDBJ whole genome shotgun (WGS) entry which is preliminary data.</text>
</comment>
<reference evidence="12" key="1">
    <citation type="submission" date="2022-01" db="EMBL/GenBank/DDBJ databases">
        <title>Whole genome-based taxonomy of the Shewanellaceae.</title>
        <authorList>
            <person name="Martin-Rodriguez A.J."/>
        </authorList>
    </citation>
    <scope>NUCLEOTIDE SEQUENCE</scope>
    <source>
        <strain evidence="12">DSM 23803</strain>
    </source>
</reference>
<dbReference type="SMART" id="SM00490">
    <property type="entry name" value="HELICc"/>
    <property type="match status" value="1"/>
</dbReference>
<evidence type="ECO:0000256" key="6">
    <source>
        <dbReference type="PROSITE-ProRule" id="PRU00552"/>
    </source>
</evidence>
<evidence type="ECO:0000256" key="5">
    <source>
        <dbReference type="ARBA" id="ARBA00038437"/>
    </source>
</evidence>
<evidence type="ECO:0000259" key="11">
    <source>
        <dbReference type="PROSITE" id="PS51195"/>
    </source>
</evidence>
<dbReference type="InterPro" id="IPR011545">
    <property type="entry name" value="DEAD/DEAH_box_helicase_dom"/>
</dbReference>
<dbReference type="Pfam" id="PF00271">
    <property type="entry name" value="Helicase_C"/>
    <property type="match status" value="1"/>
</dbReference>
<evidence type="ECO:0000256" key="4">
    <source>
        <dbReference type="ARBA" id="ARBA00022840"/>
    </source>
</evidence>
<protein>
    <submittedName>
        <fullName evidence="12">DEAD/DEAH box helicase</fullName>
    </submittedName>
</protein>
<evidence type="ECO:0000256" key="8">
    <source>
        <dbReference type="SAM" id="MobiDB-lite"/>
    </source>
</evidence>
<keyword evidence="3 7" id="KW-0347">Helicase</keyword>
<dbReference type="PROSITE" id="PS51194">
    <property type="entry name" value="HELICASE_CTER"/>
    <property type="match status" value="1"/>
</dbReference>
<dbReference type="PANTHER" id="PTHR47959">
    <property type="entry name" value="ATP-DEPENDENT RNA HELICASE RHLE-RELATED"/>
    <property type="match status" value="1"/>
</dbReference>
<organism evidence="12 13">
    <name type="scientific">Shewanella algicola</name>
    <dbReference type="NCBI Taxonomy" id="640633"/>
    <lineage>
        <taxon>Bacteria</taxon>
        <taxon>Pseudomonadati</taxon>
        <taxon>Pseudomonadota</taxon>
        <taxon>Gammaproteobacteria</taxon>
        <taxon>Alteromonadales</taxon>
        <taxon>Shewanellaceae</taxon>
        <taxon>Shewanella</taxon>
    </lineage>
</organism>
<dbReference type="PROSITE" id="PS51195">
    <property type="entry name" value="Q_MOTIF"/>
    <property type="match status" value="1"/>
</dbReference>
<evidence type="ECO:0000313" key="13">
    <source>
        <dbReference type="Proteomes" id="UP001139408"/>
    </source>
</evidence>
<proteinExistence type="inferred from homology"/>
<keyword evidence="13" id="KW-1185">Reference proteome</keyword>
<keyword evidence="2 7" id="KW-0378">Hydrolase</keyword>
<feature type="short sequence motif" description="Q motif" evidence="6">
    <location>
        <begin position="1"/>
        <end position="29"/>
    </location>
</feature>
<name>A0A9X1Z5T3_9GAMM</name>
<evidence type="ECO:0000256" key="1">
    <source>
        <dbReference type="ARBA" id="ARBA00022741"/>
    </source>
</evidence>
<dbReference type="CDD" id="cd00268">
    <property type="entry name" value="DEADc"/>
    <property type="match status" value="1"/>
</dbReference>
<evidence type="ECO:0000259" key="9">
    <source>
        <dbReference type="PROSITE" id="PS51192"/>
    </source>
</evidence>
<accession>A0A9X1Z5T3</accession>
<feature type="domain" description="DEAD-box RNA helicase Q" evidence="11">
    <location>
        <begin position="1"/>
        <end position="29"/>
    </location>
</feature>
<evidence type="ECO:0000313" key="12">
    <source>
        <dbReference type="EMBL" id="MCL1105694.1"/>
    </source>
</evidence>
<evidence type="ECO:0000259" key="10">
    <source>
        <dbReference type="PROSITE" id="PS51194"/>
    </source>
</evidence>
<dbReference type="SMART" id="SM00487">
    <property type="entry name" value="DEXDc"/>
    <property type="match status" value="1"/>
</dbReference>
<dbReference type="GO" id="GO:0016787">
    <property type="term" value="F:hydrolase activity"/>
    <property type="evidence" value="ECO:0007669"/>
    <property type="project" value="UniProtKB-KW"/>
</dbReference>
<dbReference type="CDD" id="cd18787">
    <property type="entry name" value="SF2_C_DEAD"/>
    <property type="match status" value="1"/>
</dbReference>
<keyword evidence="4 7" id="KW-0067">ATP-binding</keyword>
<dbReference type="GO" id="GO:0003676">
    <property type="term" value="F:nucleic acid binding"/>
    <property type="evidence" value="ECO:0007669"/>
    <property type="project" value="InterPro"/>
</dbReference>
<feature type="domain" description="Helicase ATP-binding" evidence="9">
    <location>
        <begin position="32"/>
        <end position="209"/>
    </location>
</feature>
<dbReference type="GO" id="GO:0005829">
    <property type="term" value="C:cytosol"/>
    <property type="evidence" value="ECO:0007669"/>
    <property type="project" value="TreeGrafter"/>
</dbReference>
<dbReference type="InterPro" id="IPR014014">
    <property type="entry name" value="RNA_helicase_DEAD_Q_motif"/>
</dbReference>
<dbReference type="InterPro" id="IPR000629">
    <property type="entry name" value="RNA-helicase_DEAD-box_CS"/>
</dbReference>
<dbReference type="Proteomes" id="UP001139408">
    <property type="component" value="Unassembled WGS sequence"/>
</dbReference>
<dbReference type="AlphaFoldDB" id="A0A9X1Z5T3"/>
<gene>
    <name evidence="12" type="ORF">L2749_10540</name>
</gene>
<evidence type="ECO:0000256" key="3">
    <source>
        <dbReference type="ARBA" id="ARBA00022806"/>
    </source>
</evidence>
<feature type="compositionally biased region" description="Basic and acidic residues" evidence="8">
    <location>
        <begin position="385"/>
        <end position="395"/>
    </location>
</feature>
<dbReference type="PROSITE" id="PS00039">
    <property type="entry name" value="DEAD_ATP_HELICASE"/>
    <property type="match status" value="1"/>
</dbReference>
<dbReference type="PROSITE" id="PS51192">
    <property type="entry name" value="HELICASE_ATP_BIND_1"/>
    <property type="match status" value="1"/>
</dbReference>
<feature type="domain" description="Helicase C-terminal" evidence="10">
    <location>
        <begin position="219"/>
        <end position="390"/>
    </location>
</feature>
<dbReference type="RefSeq" id="WP_188925214.1">
    <property type="nucleotide sequence ID" value="NZ_BMQI01000021.1"/>
</dbReference>
<comment type="similarity">
    <text evidence="5 7">Belongs to the DEAD box helicase family.</text>
</comment>
<evidence type="ECO:0000256" key="2">
    <source>
        <dbReference type="ARBA" id="ARBA00022801"/>
    </source>
</evidence>